<dbReference type="Proteomes" id="UP000218615">
    <property type="component" value="Unassembled WGS sequence"/>
</dbReference>
<accession>A0A284VPM8</accession>
<dbReference type="Pfam" id="PF23619">
    <property type="entry name" value="Ig_VWA7"/>
    <property type="match status" value="1"/>
</dbReference>
<dbReference type="PANTHER" id="PTHR47197:SF3">
    <property type="entry name" value="DIHYDRO-HEME D1 DEHYDROGENASE"/>
    <property type="match status" value="1"/>
</dbReference>
<reference evidence="3" key="1">
    <citation type="submission" date="2017-06" db="EMBL/GenBank/DDBJ databases">
        <authorList>
            <person name="Cremers G."/>
        </authorList>
    </citation>
    <scope>NUCLEOTIDE SEQUENCE [LARGE SCALE GENOMIC DNA]</scope>
</reference>
<organism evidence="2 3">
    <name type="scientific">Candidatus Methanoperedens nitratireducens</name>
    <dbReference type="NCBI Taxonomy" id="1392998"/>
    <lineage>
        <taxon>Archaea</taxon>
        <taxon>Methanobacteriati</taxon>
        <taxon>Methanobacteriota</taxon>
        <taxon>Stenosarchaea group</taxon>
        <taxon>Methanomicrobia</taxon>
        <taxon>Methanosarcinales</taxon>
        <taxon>ANME-2 cluster</taxon>
        <taxon>Candidatus Methanoperedentaceae</taxon>
        <taxon>Candidatus Methanoperedens</taxon>
    </lineage>
</organism>
<evidence type="ECO:0000259" key="1">
    <source>
        <dbReference type="Pfam" id="PF23619"/>
    </source>
</evidence>
<sequence>MGVSPERGYSDPGTTVTYTVSLINQTGTTDSYDLTLASGNVWTTTLPVSQVTLADGETASFEVPVEIPASAEPGDTDTATLQATSVTAPGTYSATATLPTVVGGGDTAYVTVSDYNYNYIALIDTAAQIFIGTIDLSFTNCNEADFVSIPPDGQTVWVSCPSSNNIVIINRNTNTIANILYGPYAPNKTAFSTDGQYAFVGSLYSNQISIINTTTYAQSLIFAAGQNAQIAVHPYLPVAYITNGSYQPIEVMDMTSFEIIRTIDATFGYSPVVSPDGLRLYVESEGEILAIDTQTEQIVDFTPYLGEMGDITYV</sequence>
<feature type="domain" description="VWA7 Ig-like" evidence="1">
    <location>
        <begin position="8"/>
        <end position="98"/>
    </location>
</feature>
<dbReference type="PANTHER" id="PTHR47197">
    <property type="entry name" value="PROTEIN NIRF"/>
    <property type="match status" value="1"/>
</dbReference>
<proteinExistence type="predicted"/>
<gene>
    <name evidence="2" type="ORF">MNV_2470003</name>
</gene>
<dbReference type="InterPro" id="IPR057615">
    <property type="entry name" value="Ig_VWA7"/>
</dbReference>
<keyword evidence="3" id="KW-1185">Reference proteome</keyword>
<name>A0A284VPM8_9EURY</name>
<dbReference type="InterPro" id="IPR011048">
    <property type="entry name" value="Haem_d1_sf"/>
</dbReference>
<dbReference type="InterPro" id="IPR015943">
    <property type="entry name" value="WD40/YVTN_repeat-like_dom_sf"/>
</dbReference>
<dbReference type="InterPro" id="IPR013783">
    <property type="entry name" value="Ig-like_fold"/>
</dbReference>
<dbReference type="RefSeq" id="WP_143311737.1">
    <property type="nucleotide sequence ID" value="NZ_FZMP01000165.1"/>
</dbReference>
<dbReference type="InterPro" id="IPR051200">
    <property type="entry name" value="Host-pathogen_enzymatic-act"/>
</dbReference>
<dbReference type="Gene3D" id="2.60.40.10">
    <property type="entry name" value="Immunoglobulins"/>
    <property type="match status" value="1"/>
</dbReference>
<evidence type="ECO:0000313" key="2">
    <source>
        <dbReference type="EMBL" id="SNQ61179.1"/>
    </source>
</evidence>
<dbReference type="Gene3D" id="2.130.10.10">
    <property type="entry name" value="YVTN repeat-like/Quinoprotein amine dehydrogenase"/>
    <property type="match status" value="1"/>
</dbReference>
<dbReference type="AlphaFoldDB" id="A0A284VPM8"/>
<dbReference type="EMBL" id="FZMP01000165">
    <property type="protein sequence ID" value="SNQ61179.1"/>
    <property type="molecule type" value="Genomic_DNA"/>
</dbReference>
<evidence type="ECO:0000313" key="3">
    <source>
        <dbReference type="Proteomes" id="UP000218615"/>
    </source>
</evidence>
<dbReference type="SUPFAM" id="SSF51004">
    <property type="entry name" value="C-terminal (heme d1) domain of cytochrome cd1-nitrite reductase"/>
    <property type="match status" value="1"/>
</dbReference>
<protein>
    <recommendedName>
        <fullName evidence="1">VWA7 Ig-like domain-containing protein</fullName>
    </recommendedName>
</protein>